<dbReference type="AlphaFoldDB" id="A0A1R1XZ11"/>
<dbReference type="Proteomes" id="UP000187283">
    <property type="component" value="Unassembled WGS sequence"/>
</dbReference>
<evidence type="ECO:0000313" key="2">
    <source>
        <dbReference type="Proteomes" id="UP000187283"/>
    </source>
</evidence>
<gene>
    <name evidence="1" type="ORF">AYI70_g4463</name>
</gene>
<sequence>MVSFTMFQGTFVYVTFKGPFCETNYRSEQEQHIQKLHTSQPPLHPSNRLSRALVSSHCQPNLQYKVRWGYRHSWHYMEESQDFCVTL</sequence>
<dbReference type="EMBL" id="LSSN01001378">
    <property type="protein sequence ID" value="OMJ19858.1"/>
    <property type="molecule type" value="Genomic_DNA"/>
</dbReference>
<protein>
    <submittedName>
        <fullName evidence="1">Uncharacterized protein</fullName>
    </submittedName>
</protein>
<reference evidence="1 2" key="1">
    <citation type="submission" date="2017-01" db="EMBL/GenBank/DDBJ databases">
        <authorList>
            <person name="Mah S.A."/>
            <person name="Swanson W.J."/>
            <person name="Moy G.W."/>
            <person name="Vacquier V.D."/>
        </authorList>
    </citation>
    <scope>NUCLEOTIDE SEQUENCE [LARGE SCALE GENOMIC DNA]</scope>
    <source>
        <strain evidence="1 2">GSMNP</strain>
    </source>
</reference>
<comment type="caution">
    <text evidence="1">The sequence shown here is derived from an EMBL/GenBank/DDBJ whole genome shotgun (WGS) entry which is preliminary data.</text>
</comment>
<proteinExistence type="predicted"/>
<organism evidence="1 2">
    <name type="scientific">Smittium culicis</name>
    <dbReference type="NCBI Taxonomy" id="133412"/>
    <lineage>
        <taxon>Eukaryota</taxon>
        <taxon>Fungi</taxon>
        <taxon>Fungi incertae sedis</taxon>
        <taxon>Zoopagomycota</taxon>
        <taxon>Kickxellomycotina</taxon>
        <taxon>Harpellomycetes</taxon>
        <taxon>Harpellales</taxon>
        <taxon>Legeriomycetaceae</taxon>
        <taxon>Smittium</taxon>
    </lineage>
</organism>
<name>A0A1R1XZ11_9FUNG</name>
<evidence type="ECO:0000313" key="1">
    <source>
        <dbReference type="EMBL" id="OMJ19858.1"/>
    </source>
</evidence>
<accession>A0A1R1XZ11</accession>
<keyword evidence="2" id="KW-1185">Reference proteome</keyword>